<dbReference type="Pfam" id="PF01663">
    <property type="entry name" value="Phosphodiest"/>
    <property type="match status" value="1"/>
</dbReference>
<dbReference type="EMBL" id="FOHB01000001">
    <property type="protein sequence ID" value="SER75228.1"/>
    <property type="molecule type" value="Genomic_DNA"/>
</dbReference>
<dbReference type="RefSeq" id="WP_245735612.1">
    <property type="nucleotide sequence ID" value="NZ_FOHB01000001.1"/>
</dbReference>
<feature type="transmembrane region" description="Helical" evidence="1">
    <location>
        <begin position="45"/>
        <end position="63"/>
    </location>
</feature>
<evidence type="ECO:0000256" key="1">
    <source>
        <dbReference type="SAM" id="Phobius"/>
    </source>
</evidence>
<keyword evidence="3" id="KW-1185">Reference proteome</keyword>
<evidence type="ECO:0000313" key="2">
    <source>
        <dbReference type="EMBL" id="SER75228.1"/>
    </source>
</evidence>
<sequence>MPHLGRAGDLVPTLRDLADAGWGLLTTSLGLGAAIALVDGVTADGPVPVIFVAVTVAGGDFLLRPLLRVLALGIGAIGAMVAGLLAQVALAWGALLLVPGIGVTDWGAVLVVLVVASVVMALGRWLVGANDSSYVLGDIMRRARSRARARERRGEPALPAEAGLLLVQLDGLSRSALEQAIEAGLAPTMARWLREGTHHLTSWWSQVPSTTPSAQAGVLHGNNQPIPAFRWWDKELGRLVVANRPQDSALVESRVSDGNGLLAHGGVAISTMFSGDAQTRLLVMSAAGGGGGLGPGPSFLRFFASPFVLSRALSRSVLEMVKELYQGRRQRVRNVVPRVRRQGWYVVLRGISNVLLRDLNVSLVAEHLVRGTPAIYVNLVDYDEIAHHAGPSRPEALRALEGLDGVLALLEQVLLTSGRSYRVVVLSDHGQSLGATFRQVEGTDLATVCRGLLEVPDSASVEASEGEAWGPVNTLLTTLLSSRPARRPVVVGPDRHRPEAAATEQLPELAVVASGNLGAVWFPRLPGRVTLEEVHVRWPRLVPGLVSRDSVGVVVAQTESRGPVAVGRAGLCVLGDGTVEGEDPLAQYGPRGRADLLRCAGLDNAADLIVVSSVDAYGQVHAFEEQVGSHGGLGGQQNEAVLLYPADLPVEDGDPLAGGRELVGSEELHDQLVAWMRRLGVRP</sequence>
<dbReference type="SUPFAM" id="SSF53649">
    <property type="entry name" value="Alkaline phosphatase-like"/>
    <property type="match status" value="1"/>
</dbReference>
<gene>
    <name evidence="2" type="ORF">SAMN05216199_1088</name>
</gene>
<accession>A0A1H9RRR5</accession>
<keyword evidence="1" id="KW-1133">Transmembrane helix</keyword>
<feature type="transmembrane region" description="Helical" evidence="1">
    <location>
        <begin position="107"/>
        <end position="127"/>
    </location>
</feature>
<proteinExistence type="predicted"/>
<feature type="transmembrane region" description="Helical" evidence="1">
    <location>
        <begin position="20"/>
        <end position="38"/>
    </location>
</feature>
<dbReference type="Proteomes" id="UP000199019">
    <property type="component" value="Unassembled WGS sequence"/>
</dbReference>
<evidence type="ECO:0000313" key="3">
    <source>
        <dbReference type="Proteomes" id="UP000199019"/>
    </source>
</evidence>
<dbReference type="STRING" id="587636.SAMN05216199_1088"/>
<keyword evidence="1" id="KW-0812">Transmembrane</keyword>
<reference evidence="3" key="1">
    <citation type="submission" date="2016-10" db="EMBL/GenBank/DDBJ databases">
        <authorList>
            <person name="Varghese N."/>
            <person name="Submissions S."/>
        </authorList>
    </citation>
    <scope>NUCLEOTIDE SEQUENCE [LARGE SCALE GENOMIC DNA]</scope>
    <source>
        <strain evidence="3">CGMCC 1.6963</strain>
    </source>
</reference>
<keyword evidence="1" id="KW-0472">Membrane</keyword>
<protein>
    <submittedName>
        <fullName evidence="2">Type I phosphodiesterase / nucleotide pyrophosphatase</fullName>
    </submittedName>
</protein>
<dbReference type="InterPro" id="IPR017850">
    <property type="entry name" value="Alkaline_phosphatase_core_sf"/>
</dbReference>
<feature type="transmembrane region" description="Helical" evidence="1">
    <location>
        <begin position="69"/>
        <end position="95"/>
    </location>
</feature>
<name>A0A1H9RRR5_9MICO</name>
<dbReference type="AlphaFoldDB" id="A0A1H9RRR5"/>
<dbReference type="InterPro" id="IPR002591">
    <property type="entry name" value="Phosphodiest/P_Trfase"/>
</dbReference>
<dbReference type="Gene3D" id="3.40.720.10">
    <property type="entry name" value="Alkaline Phosphatase, subunit A"/>
    <property type="match status" value="1"/>
</dbReference>
<organism evidence="2 3">
    <name type="scientific">Pedococcus cremeus</name>
    <dbReference type="NCBI Taxonomy" id="587636"/>
    <lineage>
        <taxon>Bacteria</taxon>
        <taxon>Bacillati</taxon>
        <taxon>Actinomycetota</taxon>
        <taxon>Actinomycetes</taxon>
        <taxon>Micrococcales</taxon>
        <taxon>Intrasporangiaceae</taxon>
        <taxon>Pedococcus</taxon>
    </lineage>
</organism>